<evidence type="ECO:0000256" key="5">
    <source>
        <dbReference type="ARBA" id="ARBA00022989"/>
    </source>
</evidence>
<evidence type="ECO:0000256" key="7">
    <source>
        <dbReference type="RuleBase" id="RU367016"/>
    </source>
</evidence>
<keyword evidence="4 7" id="KW-0812">Transmembrane</keyword>
<dbReference type="PANTHER" id="PTHR30353">
    <property type="entry name" value="INNER MEMBRANE PROTEIN DEDA-RELATED"/>
    <property type="match status" value="1"/>
</dbReference>
<evidence type="ECO:0000256" key="1">
    <source>
        <dbReference type="ARBA" id="ARBA00004651"/>
    </source>
</evidence>
<name>A0A0F3IQR0_9GAMM</name>
<evidence type="ECO:0000256" key="4">
    <source>
        <dbReference type="ARBA" id="ARBA00022692"/>
    </source>
</evidence>
<comment type="subcellular location">
    <subcellularLocation>
        <location evidence="1 7">Cell membrane</location>
        <topology evidence="1 7">Multi-pass membrane protein</topology>
    </subcellularLocation>
</comment>
<reference evidence="10" key="1">
    <citation type="submission" date="2015-03" db="EMBL/GenBank/DDBJ databases">
        <title>Draft genome sequence of a novel methanotroph (Sn10-6) isolated from flooded ricefield rhizosphere in India.</title>
        <authorList>
            <person name="Pandit P.S."/>
            <person name="Pore S.D."/>
            <person name="Arora P."/>
            <person name="Kapse N.G."/>
            <person name="Dhakephalkar P.K."/>
            <person name="Rahalkar M.C."/>
        </authorList>
    </citation>
    <scope>NUCLEOTIDE SEQUENCE [LARGE SCALE GENOMIC DNA]</scope>
    <source>
        <strain evidence="10">Sn10-6</strain>
    </source>
</reference>
<evidence type="ECO:0000256" key="3">
    <source>
        <dbReference type="ARBA" id="ARBA00022475"/>
    </source>
</evidence>
<reference evidence="9 10" key="2">
    <citation type="journal article" date="2016" name="Microb. Ecol.">
        <title>Genome Characteristics of a Novel Type I Methanotroph (Sn10-6) Isolated from a Flooded Indian Rice Field.</title>
        <authorList>
            <person name="Rahalkar M.C."/>
            <person name="Pandit P.S."/>
            <person name="Dhakephalkar P.K."/>
            <person name="Pore S."/>
            <person name="Arora P."/>
            <person name="Kapse N."/>
        </authorList>
    </citation>
    <scope>NUCLEOTIDE SEQUENCE [LARGE SCALE GENOMIC DNA]</scope>
    <source>
        <strain evidence="9 10">Sn10-6</strain>
    </source>
</reference>
<feature type="domain" description="VTT" evidence="8">
    <location>
        <begin position="19"/>
        <end position="145"/>
    </location>
</feature>
<keyword evidence="6 7" id="KW-0472">Membrane</keyword>
<gene>
    <name evidence="9" type="ORF">VZ94_01325</name>
</gene>
<protein>
    <submittedName>
        <fullName evidence="9">SNARE associated protein</fullName>
    </submittedName>
</protein>
<dbReference type="Proteomes" id="UP000033684">
    <property type="component" value="Unassembled WGS sequence"/>
</dbReference>
<feature type="transmembrane region" description="Helical" evidence="7">
    <location>
        <begin position="40"/>
        <end position="61"/>
    </location>
</feature>
<keyword evidence="5 7" id="KW-1133">Transmembrane helix</keyword>
<accession>A0A0F3IQR0</accession>
<feature type="transmembrane region" description="Helical" evidence="7">
    <location>
        <begin position="165"/>
        <end position="182"/>
    </location>
</feature>
<dbReference type="AlphaFoldDB" id="A0A0F3IQR0"/>
<dbReference type="Pfam" id="PF09335">
    <property type="entry name" value="VTT_dom"/>
    <property type="match status" value="1"/>
</dbReference>
<organism evidence="9 10">
    <name type="scientific">Methylocucumis oryzae</name>
    <dbReference type="NCBI Taxonomy" id="1632867"/>
    <lineage>
        <taxon>Bacteria</taxon>
        <taxon>Pseudomonadati</taxon>
        <taxon>Pseudomonadota</taxon>
        <taxon>Gammaproteobacteria</taxon>
        <taxon>Methylococcales</taxon>
        <taxon>Methylococcaceae</taxon>
        <taxon>Methylocucumis</taxon>
    </lineage>
</organism>
<proteinExistence type="inferred from homology"/>
<keyword evidence="10" id="KW-1185">Reference proteome</keyword>
<dbReference type="GO" id="GO:0005886">
    <property type="term" value="C:plasma membrane"/>
    <property type="evidence" value="ECO:0007669"/>
    <property type="project" value="UniProtKB-SubCell"/>
</dbReference>
<evidence type="ECO:0000313" key="10">
    <source>
        <dbReference type="Proteomes" id="UP000033684"/>
    </source>
</evidence>
<dbReference type="EMBL" id="LAJX01000010">
    <property type="protein sequence ID" value="KJV07939.1"/>
    <property type="molecule type" value="Genomic_DNA"/>
</dbReference>
<comment type="caution">
    <text evidence="7">Lacks conserved residue(s) required for the propagation of feature annotation.</text>
</comment>
<evidence type="ECO:0000256" key="6">
    <source>
        <dbReference type="ARBA" id="ARBA00023136"/>
    </source>
</evidence>
<dbReference type="PANTHER" id="PTHR30353:SF15">
    <property type="entry name" value="INNER MEMBRANE PROTEIN YABI"/>
    <property type="match status" value="1"/>
</dbReference>
<feature type="transmembrane region" description="Helical" evidence="7">
    <location>
        <begin position="125"/>
        <end position="145"/>
    </location>
</feature>
<evidence type="ECO:0000256" key="2">
    <source>
        <dbReference type="ARBA" id="ARBA00010792"/>
    </source>
</evidence>
<dbReference type="InterPro" id="IPR032818">
    <property type="entry name" value="DedA-like"/>
</dbReference>
<evidence type="ECO:0000259" key="8">
    <source>
        <dbReference type="Pfam" id="PF09335"/>
    </source>
</evidence>
<keyword evidence="3 7" id="KW-1003">Cell membrane</keyword>
<dbReference type="PATRIC" id="fig|1632867.3.peg.43"/>
<evidence type="ECO:0000313" key="9">
    <source>
        <dbReference type="EMBL" id="KJV07939.1"/>
    </source>
</evidence>
<dbReference type="InterPro" id="IPR032816">
    <property type="entry name" value="VTT_dom"/>
</dbReference>
<comment type="caution">
    <text evidence="9">The sequence shown here is derived from an EMBL/GenBank/DDBJ whole genome shotgun (WGS) entry which is preliminary data.</text>
</comment>
<comment type="similarity">
    <text evidence="2 7">Belongs to the DedA family.</text>
</comment>
<sequence length="191" mass="21481">MPYVLVFSILLACGLGLPIPEDITLFVSGMLAYYGIVDVWFVTAVCMAGVLIGDSMIYYLGAKYGRSLTNKPFFHQFLPPERLEMVKEKLHRHGNKVIFVTRFTPVLRAPTYFSAGTLHLPFRVFLFYDGLAALISVPTIIYLVYHFGAVADNMIKTIKDVEHGIVGVIFIGILLLAAKWFYQHKKASKVD</sequence>